<dbReference type="InterPro" id="IPR037171">
    <property type="entry name" value="NagB/RpiA_transferase-like"/>
</dbReference>
<dbReference type="SUPFAM" id="SSF100950">
    <property type="entry name" value="NagB/RpiA/CoA transferase-like"/>
    <property type="match status" value="1"/>
</dbReference>
<proteinExistence type="predicted"/>
<dbReference type="PANTHER" id="PTHR30363">
    <property type="entry name" value="HTH-TYPE TRANSCRIPTIONAL REGULATOR SRLR-RELATED"/>
    <property type="match status" value="1"/>
</dbReference>
<dbReference type="InterPro" id="IPR001034">
    <property type="entry name" value="DeoR_HTH"/>
</dbReference>
<dbReference type="InterPro" id="IPR036390">
    <property type="entry name" value="WH_DNA-bd_sf"/>
</dbReference>
<sequence length="248" mass="27087">MLAEERMNEILAIVGDRGTVTVQELTRILDTSESTIRRDLTELHRRGSLVKVHGGAAAVGLKSMTKDPSLSLRQELHREEKEKIAARAARLVEPGDFIYVDAGTTTELFAGRIRGRDVVCVTNAISHARELMKQGARVFLLGGELKAVTEAIVGAEAVECLKKYNFTKGFFGANGVDRERGMTTPDLTEALVKAEAFRRCKERYVLVDSSKLGQISGVTFGEADEGIILTASAAGTEFEGRENIMEVE</sequence>
<dbReference type="PROSITE" id="PS00894">
    <property type="entry name" value="HTH_DEOR_1"/>
    <property type="match status" value="1"/>
</dbReference>
<dbReference type="SUPFAM" id="SSF46785">
    <property type="entry name" value="Winged helix' DNA-binding domain"/>
    <property type="match status" value="1"/>
</dbReference>
<dbReference type="Pfam" id="PF08220">
    <property type="entry name" value="HTH_DeoR"/>
    <property type="match status" value="1"/>
</dbReference>
<evidence type="ECO:0000313" key="5">
    <source>
        <dbReference type="EMBL" id="MBM6736511.1"/>
    </source>
</evidence>
<dbReference type="SMART" id="SM00420">
    <property type="entry name" value="HTH_DEOR"/>
    <property type="match status" value="1"/>
</dbReference>
<gene>
    <name evidence="5" type="ORF">H7U36_00105</name>
</gene>
<evidence type="ECO:0000256" key="2">
    <source>
        <dbReference type="ARBA" id="ARBA00023125"/>
    </source>
</evidence>
<dbReference type="SMART" id="SM01134">
    <property type="entry name" value="DeoRC"/>
    <property type="match status" value="1"/>
</dbReference>
<dbReference type="PROSITE" id="PS51000">
    <property type="entry name" value="HTH_DEOR_2"/>
    <property type="match status" value="1"/>
</dbReference>
<keyword evidence="2" id="KW-0238">DNA-binding</keyword>
<keyword evidence="1" id="KW-0805">Transcription regulation</keyword>
<evidence type="ECO:0000313" key="6">
    <source>
        <dbReference type="Proteomes" id="UP000716906"/>
    </source>
</evidence>
<dbReference type="Pfam" id="PF00455">
    <property type="entry name" value="DeoRC"/>
    <property type="match status" value="1"/>
</dbReference>
<dbReference type="Gene3D" id="3.40.50.1360">
    <property type="match status" value="1"/>
</dbReference>
<dbReference type="PANTHER" id="PTHR30363:SF44">
    <property type="entry name" value="AGA OPERON TRANSCRIPTIONAL REPRESSOR-RELATED"/>
    <property type="match status" value="1"/>
</dbReference>
<dbReference type="InterPro" id="IPR036388">
    <property type="entry name" value="WH-like_DNA-bd_sf"/>
</dbReference>
<comment type="caution">
    <text evidence="5">The sequence shown here is derived from an EMBL/GenBank/DDBJ whole genome shotgun (WGS) entry which is preliminary data.</text>
</comment>
<organism evidence="5 6">
    <name type="scientific">Faecalicatena fissicatena</name>
    <dbReference type="NCBI Taxonomy" id="290055"/>
    <lineage>
        <taxon>Bacteria</taxon>
        <taxon>Bacillati</taxon>
        <taxon>Bacillota</taxon>
        <taxon>Clostridia</taxon>
        <taxon>Lachnospirales</taxon>
        <taxon>Lachnospiraceae</taxon>
        <taxon>Faecalicatena</taxon>
    </lineage>
</organism>
<protein>
    <submittedName>
        <fullName evidence="5">DeoR/GlpR transcriptional regulator</fullName>
    </submittedName>
</protein>
<accession>A0ABS2E4G2</accession>
<dbReference type="InterPro" id="IPR014036">
    <property type="entry name" value="DeoR-like_C"/>
</dbReference>
<keyword evidence="3" id="KW-0804">Transcription</keyword>
<dbReference type="PRINTS" id="PR00037">
    <property type="entry name" value="HTHLACR"/>
</dbReference>
<dbReference type="InterPro" id="IPR050313">
    <property type="entry name" value="Carb_Metab_HTH_regulators"/>
</dbReference>
<evidence type="ECO:0000256" key="3">
    <source>
        <dbReference type="ARBA" id="ARBA00023163"/>
    </source>
</evidence>
<reference evidence="5 6" key="1">
    <citation type="journal article" date="2021" name="Sci. Rep.">
        <title>The distribution of antibiotic resistance genes in chicken gut microbiota commensals.</title>
        <authorList>
            <person name="Juricova H."/>
            <person name="Matiasovicova J."/>
            <person name="Kubasova T."/>
            <person name="Cejkova D."/>
            <person name="Rychlik I."/>
        </authorList>
    </citation>
    <scope>NUCLEOTIDE SEQUENCE [LARGE SCALE GENOMIC DNA]</scope>
    <source>
        <strain evidence="5 6">An773</strain>
    </source>
</reference>
<name>A0ABS2E4G2_9FIRM</name>
<dbReference type="EMBL" id="JACLYY010000001">
    <property type="protein sequence ID" value="MBM6736511.1"/>
    <property type="molecule type" value="Genomic_DNA"/>
</dbReference>
<evidence type="ECO:0000256" key="1">
    <source>
        <dbReference type="ARBA" id="ARBA00023015"/>
    </source>
</evidence>
<dbReference type="RefSeq" id="WP_033124614.1">
    <property type="nucleotide sequence ID" value="NZ_JACLYY010000001.1"/>
</dbReference>
<evidence type="ECO:0000259" key="4">
    <source>
        <dbReference type="PROSITE" id="PS51000"/>
    </source>
</evidence>
<dbReference type="Gene3D" id="1.10.10.10">
    <property type="entry name" value="Winged helix-like DNA-binding domain superfamily/Winged helix DNA-binding domain"/>
    <property type="match status" value="1"/>
</dbReference>
<feature type="domain" description="HTH deoR-type" evidence="4">
    <location>
        <begin position="3"/>
        <end position="58"/>
    </location>
</feature>
<keyword evidence="6" id="KW-1185">Reference proteome</keyword>
<dbReference type="Proteomes" id="UP000716906">
    <property type="component" value="Unassembled WGS sequence"/>
</dbReference>
<dbReference type="InterPro" id="IPR018356">
    <property type="entry name" value="Tscrpt_reg_HTH_DeoR_CS"/>
</dbReference>